<dbReference type="PANTHER" id="PTHR33471">
    <property type="entry name" value="ATP-DEPENDENT ZINC METALLOPROTEASE-RELATED"/>
    <property type="match status" value="1"/>
</dbReference>
<dbReference type="GO" id="GO:0006508">
    <property type="term" value="P:proteolysis"/>
    <property type="evidence" value="ECO:0007669"/>
    <property type="project" value="UniProtKB-KW"/>
</dbReference>
<dbReference type="PANTHER" id="PTHR33471:SF7">
    <property type="entry name" value="ATP-DEPENDENT ZINC METALLOPROTEASE-RELATED"/>
    <property type="match status" value="1"/>
</dbReference>
<sequence length="236" mass="26114">MNKTTLNLVAISIFLMTFSILLGPLIHLSPAVPAVATFAILAITTFDSWSLEGRGGTLFLDLIGGFSSEYRERILHHEAGHFLVAYILGVPVTGYSLSAWEALKQKQQGLGGVTFDDVELLSQFEKGMITTRILERYYTIWMAGIAAENLVYKDYKGGADDKNKMMGVLKSLGCSKSTCEQKQRFSILQAKTLLENNWSAYQALVDMMRERATVEECGKVLIKQGVKSEKLTANVS</sequence>
<dbReference type="GO" id="GO:0004176">
    <property type="term" value="F:ATP-dependent peptidase activity"/>
    <property type="evidence" value="ECO:0007669"/>
    <property type="project" value="InterPro"/>
</dbReference>
<gene>
    <name evidence="2" type="ORF">IQ247_06170</name>
</gene>
<keyword evidence="1" id="KW-0472">Membrane</keyword>
<evidence type="ECO:0000313" key="2">
    <source>
        <dbReference type="EMBL" id="MBE9212298.1"/>
    </source>
</evidence>
<organism evidence="2 3">
    <name type="scientific">Plectonema cf. radiosum LEGE 06105</name>
    <dbReference type="NCBI Taxonomy" id="945769"/>
    <lineage>
        <taxon>Bacteria</taxon>
        <taxon>Bacillati</taxon>
        <taxon>Cyanobacteriota</taxon>
        <taxon>Cyanophyceae</taxon>
        <taxon>Oscillatoriophycideae</taxon>
        <taxon>Oscillatoriales</taxon>
        <taxon>Microcoleaceae</taxon>
        <taxon>Plectonema</taxon>
    </lineage>
</organism>
<dbReference type="Gene3D" id="1.20.58.760">
    <property type="entry name" value="Peptidase M41"/>
    <property type="match status" value="1"/>
</dbReference>
<name>A0A8J7F206_9CYAN</name>
<feature type="transmembrane region" description="Helical" evidence="1">
    <location>
        <begin position="7"/>
        <end position="26"/>
    </location>
</feature>
<comment type="caution">
    <text evidence="2">The sequence shown here is derived from an EMBL/GenBank/DDBJ whole genome shotgun (WGS) entry which is preliminary data.</text>
</comment>
<keyword evidence="1" id="KW-0812">Transmembrane</keyword>
<keyword evidence="2" id="KW-0378">Hydrolase</keyword>
<dbReference type="GO" id="GO:0004222">
    <property type="term" value="F:metalloendopeptidase activity"/>
    <property type="evidence" value="ECO:0007669"/>
    <property type="project" value="InterPro"/>
</dbReference>
<dbReference type="Proteomes" id="UP000620559">
    <property type="component" value="Unassembled WGS sequence"/>
</dbReference>
<dbReference type="AlphaFoldDB" id="A0A8J7F206"/>
<keyword evidence="2" id="KW-0645">Protease</keyword>
<protein>
    <submittedName>
        <fullName evidence="2">ATP-dependent Zn protease</fullName>
    </submittedName>
</protein>
<accession>A0A8J7F206</accession>
<dbReference type="GO" id="GO:0005524">
    <property type="term" value="F:ATP binding"/>
    <property type="evidence" value="ECO:0007669"/>
    <property type="project" value="InterPro"/>
</dbReference>
<dbReference type="RefSeq" id="WP_193918086.1">
    <property type="nucleotide sequence ID" value="NZ_JADEWL010000012.1"/>
</dbReference>
<keyword evidence="3" id="KW-1185">Reference proteome</keyword>
<proteinExistence type="predicted"/>
<dbReference type="InterPro" id="IPR037219">
    <property type="entry name" value="Peptidase_M41-like"/>
</dbReference>
<dbReference type="SUPFAM" id="SSF140990">
    <property type="entry name" value="FtsH protease domain-like"/>
    <property type="match status" value="1"/>
</dbReference>
<evidence type="ECO:0000256" key="1">
    <source>
        <dbReference type="SAM" id="Phobius"/>
    </source>
</evidence>
<keyword evidence="1" id="KW-1133">Transmembrane helix</keyword>
<reference evidence="2" key="1">
    <citation type="submission" date="2020-10" db="EMBL/GenBank/DDBJ databases">
        <authorList>
            <person name="Castelo-Branco R."/>
            <person name="Eusebio N."/>
            <person name="Adriana R."/>
            <person name="Vieira A."/>
            <person name="Brugerolle De Fraissinette N."/>
            <person name="Rezende De Castro R."/>
            <person name="Schneider M.P."/>
            <person name="Vasconcelos V."/>
            <person name="Leao P.N."/>
        </authorList>
    </citation>
    <scope>NUCLEOTIDE SEQUENCE</scope>
    <source>
        <strain evidence="2">LEGE 06105</strain>
    </source>
</reference>
<dbReference type="EMBL" id="JADEWL010000012">
    <property type="protein sequence ID" value="MBE9212298.1"/>
    <property type="molecule type" value="Genomic_DNA"/>
</dbReference>
<evidence type="ECO:0000313" key="3">
    <source>
        <dbReference type="Proteomes" id="UP000620559"/>
    </source>
</evidence>